<dbReference type="InterPro" id="IPR012340">
    <property type="entry name" value="NA-bd_OB-fold"/>
</dbReference>
<keyword evidence="12" id="KW-0694">RNA-binding</keyword>
<dbReference type="InParanoid" id="Q54BH9"/>
<evidence type="ECO:0000313" key="20">
    <source>
        <dbReference type="Proteomes" id="UP000002195"/>
    </source>
</evidence>
<evidence type="ECO:0000256" key="14">
    <source>
        <dbReference type="ARBA" id="ARBA00077930"/>
    </source>
</evidence>
<dbReference type="InterPro" id="IPR033770">
    <property type="entry name" value="RRP44_S1"/>
</dbReference>
<evidence type="ECO:0000256" key="12">
    <source>
        <dbReference type="ARBA" id="ARBA00022884"/>
    </source>
</evidence>
<evidence type="ECO:0000259" key="17">
    <source>
        <dbReference type="SMART" id="SM00670"/>
    </source>
</evidence>
<feature type="region of interest" description="Disordered" evidence="16">
    <location>
        <begin position="206"/>
        <end position="231"/>
    </location>
</feature>
<name>Q54BH9_DICDI</name>
<evidence type="ECO:0000256" key="3">
    <source>
        <dbReference type="ARBA" id="ARBA00004604"/>
    </source>
</evidence>
<dbReference type="GO" id="GO:0016075">
    <property type="term" value="P:rRNA catabolic process"/>
    <property type="evidence" value="ECO:0000318"/>
    <property type="project" value="GO_Central"/>
</dbReference>
<dbReference type="EMBL" id="AAFI02000218">
    <property type="protein sequence ID" value="EAL60619.1"/>
    <property type="molecule type" value="Genomic_DNA"/>
</dbReference>
<keyword evidence="11" id="KW-0269">Exonuclease</keyword>
<dbReference type="PaxDb" id="44689-DDB0234145"/>
<dbReference type="Proteomes" id="UP000002195">
    <property type="component" value="Unassembled WGS sequence"/>
</dbReference>
<dbReference type="GeneID" id="8629340"/>
<evidence type="ECO:0000256" key="9">
    <source>
        <dbReference type="ARBA" id="ARBA00022801"/>
    </source>
</evidence>
<organism evidence="19 20">
    <name type="scientific">Dictyostelium discoideum</name>
    <name type="common">Social amoeba</name>
    <dbReference type="NCBI Taxonomy" id="44689"/>
    <lineage>
        <taxon>Eukaryota</taxon>
        <taxon>Amoebozoa</taxon>
        <taxon>Evosea</taxon>
        <taxon>Eumycetozoa</taxon>
        <taxon>Dictyostelia</taxon>
        <taxon>Dictyosteliales</taxon>
        <taxon>Dictyosteliaceae</taxon>
        <taxon>Dictyostelium</taxon>
    </lineage>
</organism>
<dbReference type="FunFam" id="2.40.50.690:FF:000009">
    <property type="entry name" value="Probable DIS3 3`-5` exoribonuclease required for 3` end formation of 5.8S rRNA"/>
    <property type="match status" value="1"/>
</dbReference>
<evidence type="ECO:0000256" key="5">
    <source>
        <dbReference type="ARBA" id="ARBA00022490"/>
    </source>
</evidence>
<reference evidence="19 20" key="1">
    <citation type="journal article" date="2005" name="Nature">
        <title>The genome of the social amoeba Dictyostelium discoideum.</title>
        <authorList>
            <consortium name="The Dictyostelium discoideum Sequencing Consortium"/>
            <person name="Eichinger L."/>
            <person name="Pachebat J.A."/>
            <person name="Glockner G."/>
            <person name="Rajandream M.A."/>
            <person name="Sucgang R."/>
            <person name="Berriman M."/>
            <person name="Song J."/>
            <person name="Olsen R."/>
            <person name="Szafranski K."/>
            <person name="Xu Q."/>
            <person name="Tunggal B."/>
            <person name="Kummerfeld S."/>
            <person name="Madera M."/>
            <person name="Konfortov B.A."/>
            <person name="Rivero F."/>
            <person name="Bankier A.T."/>
            <person name="Lehmann R."/>
            <person name="Hamlin N."/>
            <person name="Davies R."/>
            <person name="Gaudet P."/>
            <person name="Fey P."/>
            <person name="Pilcher K."/>
            <person name="Chen G."/>
            <person name="Saunders D."/>
            <person name="Sodergren E."/>
            <person name="Davis P."/>
            <person name="Kerhornou A."/>
            <person name="Nie X."/>
            <person name="Hall N."/>
            <person name="Anjard C."/>
            <person name="Hemphill L."/>
            <person name="Bason N."/>
            <person name="Farbrother P."/>
            <person name="Desany B."/>
            <person name="Just E."/>
            <person name="Morio T."/>
            <person name="Rost R."/>
            <person name="Churcher C."/>
            <person name="Cooper J."/>
            <person name="Haydock S."/>
            <person name="van Driessche N."/>
            <person name="Cronin A."/>
            <person name="Goodhead I."/>
            <person name="Muzny D."/>
            <person name="Mourier T."/>
            <person name="Pain A."/>
            <person name="Lu M."/>
            <person name="Harper D."/>
            <person name="Lindsay R."/>
            <person name="Hauser H."/>
            <person name="James K."/>
            <person name="Quiles M."/>
            <person name="Madan Babu M."/>
            <person name="Saito T."/>
            <person name="Buchrieser C."/>
            <person name="Wardroper A."/>
            <person name="Felder M."/>
            <person name="Thangavelu M."/>
            <person name="Johnson D."/>
            <person name="Knights A."/>
            <person name="Loulseged H."/>
            <person name="Mungall K."/>
            <person name="Oliver K."/>
            <person name="Price C."/>
            <person name="Quail M.A."/>
            <person name="Urushihara H."/>
            <person name="Hernandez J."/>
            <person name="Rabbinowitsch E."/>
            <person name="Steffen D."/>
            <person name="Sanders M."/>
            <person name="Ma J."/>
            <person name="Kohara Y."/>
            <person name="Sharp S."/>
            <person name="Simmonds M."/>
            <person name="Spiegler S."/>
            <person name="Tivey A."/>
            <person name="Sugano S."/>
            <person name="White B."/>
            <person name="Walker D."/>
            <person name="Woodward J."/>
            <person name="Winckler T."/>
            <person name="Tanaka Y."/>
            <person name="Shaulsky G."/>
            <person name="Schleicher M."/>
            <person name="Weinstock G."/>
            <person name="Rosenthal A."/>
            <person name="Cox E.C."/>
            <person name="Chisholm R.L."/>
            <person name="Gibbs R."/>
            <person name="Loomis W.F."/>
            <person name="Platzer M."/>
            <person name="Kay R.R."/>
            <person name="Williams J."/>
            <person name="Dear P.H."/>
            <person name="Noegel A.A."/>
            <person name="Barrell B."/>
            <person name="Kuspa A."/>
        </authorList>
    </citation>
    <scope>NUCLEOTIDE SEQUENCE [LARGE SCALE GENOMIC DNA]</scope>
    <source>
        <strain evidence="19 20">AX4</strain>
    </source>
</reference>
<proteinExistence type="inferred from homology"/>
<dbReference type="HOGENOM" id="CLU_002333_5_0_1"/>
<evidence type="ECO:0000256" key="16">
    <source>
        <dbReference type="SAM" id="MobiDB-lite"/>
    </source>
</evidence>
<dbReference type="InterPro" id="IPR022966">
    <property type="entry name" value="RNase_II/R_CS"/>
</dbReference>
<dbReference type="GO" id="GO:0000176">
    <property type="term" value="C:nuclear exosome (RNase complex)"/>
    <property type="evidence" value="ECO:0000250"/>
    <property type="project" value="dictyBase"/>
</dbReference>
<dbReference type="SMART" id="SM00955">
    <property type="entry name" value="RNB"/>
    <property type="match status" value="1"/>
</dbReference>
<keyword evidence="9" id="KW-0378">Hydrolase</keyword>
<dbReference type="FunFam" id="3.40.50.1010:FF:000010">
    <property type="entry name" value="Exosome complex exonuclease DIS3"/>
    <property type="match status" value="1"/>
</dbReference>
<dbReference type="Gene3D" id="2.40.50.700">
    <property type="match status" value="1"/>
</dbReference>
<keyword evidence="7" id="KW-0540">Nuclease</keyword>
<dbReference type="AlphaFoldDB" id="Q54BH9"/>
<dbReference type="Gene3D" id="2.40.50.140">
    <property type="entry name" value="Nucleic acid-binding proteins"/>
    <property type="match status" value="1"/>
</dbReference>
<dbReference type="InterPro" id="IPR001900">
    <property type="entry name" value="RNase_II/R"/>
</dbReference>
<accession>Q54BH9</accession>
<dbReference type="PhylomeDB" id="Q54BH9"/>
<evidence type="ECO:0000313" key="19">
    <source>
        <dbReference type="EMBL" id="EAL60619.1"/>
    </source>
</evidence>
<dbReference type="RefSeq" id="XP_629050.1">
    <property type="nucleotide sequence ID" value="XM_629048.1"/>
</dbReference>
<evidence type="ECO:0000256" key="11">
    <source>
        <dbReference type="ARBA" id="ARBA00022839"/>
    </source>
</evidence>
<dbReference type="STRING" id="44689.Q54BH9"/>
<keyword evidence="10" id="KW-0271">Exosome</keyword>
<sequence>MQSNKCFYKATKKGTIIKVVNEIYLRDDIPCGHDSCKECKIKLERRTTVEDRALLSNEINTIDSDKILILDTNVILHQIDLLEDPTIKNCIILSTVLDEVKSQNRAIFNRIRDVIKESSRKFYVYSNEYSTFTSITRENGESPNDRNDRAIRVATQWYKSHLHKYSIKVLLITNDKDNLKKAKSLGLDCQTIQDLVFELSDKNPSLVDKLSDPNDDSNEKDNDESKRFQYQEHKPMSMLTEGIKGGKLIQGIFRTSITNYREATVSNREMEKEILIQGIENINRAVDGDIVAVELFDQSKWNTPSTLIMLENEGVEEDDDSIAKDSLISKKQPTGKVVGIIKRNWKPYCGAVEFKQDDNNTTTKTSTGLHFLYFMPIDKRIPKIRIKSRQVSNLIGKRIVVAIDQWDKNSKYPSGHFVKDLGPLGDKETESQVLLLQFDIPHHPFGAAVMKCLPSPDIMDRVTSADMVGRKDLRKECIFSVDPPGCTDIDDALHIKDLGKGIMEVGVHIADVSHFVQEGTAIDEEAANRSTSVYLVDRRIDMLPGELSGNLCSLMSNVDRFAFSCIWKINQHTGEIIAVEYTKSIIRSCASLTYEQAQIRIDDKSQNDQITVNLRNLNSLAKILRKQRFDRGALYLASPQVKFKTEELGGDPSDVEIYQLRETNSMIEEFMLLANIWVAKKIYKHFPGCAMLRRHPTPNKAAFDLLTKLIENKGYKFSTTTSKDLADSLDSAVDKNDSYFNTLCRIMTTRCMSPAKYFSSGSLPYEDFNHYGLATDIYTHFTSPIRRYPDIIVHRLLASAIGIQSVSLNLENKTISALTENNNFRHKMAQYASRGSTQLHTLIFFKGRKSVEDAYIIRVKANAFVVLVPRYGFEGTVYVSDPNSSTATTNGGGGTSNIYNYNHEDQTLGNGIHTFRVFDKVTVEIYVDDSKAHDQKLKINCINPNISFVPSDDIDSNNLDDILNQENNINKSTSSTSSSNKSSKVRKQPENIKSSTKPTSNKKLKK</sequence>
<dbReference type="SUPFAM" id="SSF88723">
    <property type="entry name" value="PIN domain-like"/>
    <property type="match status" value="1"/>
</dbReference>
<dbReference type="PANTHER" id="PTHR23355">
    <property type="entry name" value="RIBONUCLEASE"/>
    <property type="match status" value="1"/>
</dbReference>
<evidence type="ECO:0000256" key="13">
    <source>
        <dbReference type="ARBA" id="ARBA00023242"/>
    </source>
</evidence>
<dbReference type="PROSITE" id="PS01175">
    <property type="entry name" value="RIBONUCLEASE_II"/>
    <property type="match status" value="1"/>
</dbReference>
<keyword evidence="13" id="KW-0539">Nucleus</keyword>
<dbReference type="GO" id="GO:0000175">
    <property type="term" value="F:3'-5'-RNA exonuclease activity"/>
    <property type="evidence" value="ECO:0000318"/>
    <property type="project" value="GO_Central"/>
</dbReference>
<comment type="similarity">
    <text evidence="4 15">Belongs to the RNR ribonuclease family.</text>
</comment>
<dbReference type="SMR" id="Q54BH9"/>
<dbReference type="GO" id="GO:0006364">
    <property type="term" value="P:rRNA processing"/>
    <property type="evidence" value="ECO:0007669"/>
    <property type="project" value="UniProtKB-KW"/>
</dbReference>
<dbReference type="GO" id="GO:0071031">
    <property type="term" value="P:nuclear mRNA surveillance of mRNA 3'-end processing"/>
    <property type="evidence" value="ECO:0000318"/>
    <property type="project" value="GO_Central"/>
</dbReference>
<dbReference type="SUPFAM" id="SSF50249">
    <property type="entry name" value="Nucleic acid-binding proteins"/>
    <property type="match status" value="3"/>
</dbReference>
<dbReference type="Reactome" id="R-DDI-429958">
    <property type="pathway name" value="mRNA decay by 3' to 5' exoribonuclease"/>
</dbReference>
<dbReference type="InterPro" id="IPR033771">
    <property type="entry name" value="Rrp44_CSD1"/>
</dbReference>
<evidence type="ECO:0000256" key="1">
    <source>
        <dbReference type="ARBA" id="ARBA00001946"/>
    </source>
</evidence>
<evidence type="ECO:0000256" key="10">
    <source>
        <dbReference type="ARBA" id="ARBA00022835"/>
    </source>
</evidence>
<evidence type="ECO:0000256" key="7">
    <source>
        <dbReference type="ARBA" id="ARBA00022722"/>
    </source>
</evidence>
<keyword evidence="6" id="KW-0698">rRNA processing</keyword>
<dbReference type="SMART" id="SM00670">
    <property type="entry name" value="PINc"/>
    <property type="match status" value="1"/>
</dbReference>
<dbReference type="FunFam" id="2.40.50.700:FF:000001">
    <property type="entry name" value="Exosome complex exonuclease exoribonuclease (Rrp44)"/>
    <property type="match status" value="1"/>
</dbReference>
<dbReference type="Reactome" id="R-DDI-450513">
    <property type="pathway name" value="Tristetraprolin (TTP, ZFP36) binds and destabilizes mRNA"/>
</dbReference>
<dbReference type="InterPro" id="IPR041505">
    <property type="entry name" value="Dis3_CSD2"/>
</dbReference>
<gene>
    <name evidence="19" type="ORF">DDB_G0293614</name>
</gene>
<dbReference type="Pfam" id="PF17849">
    <property type="entry name" value="OB_Dis3"/>
    <property type="match status" value="1"/>
</dbReference>
<dbReference type="PANTHER" id="PTHR23355:SF35">
    <property type="entry name" value="EXOSOME COMPLEX EXONUCLEASE RRP44"/>
    <property type="match status" value="1"/>
</dbReference>
<dbReference type="InterPro" id="IPR029060">
    <property type="entry name" value="PIN-like_dom_sf"/>
</dbReference>
<dbReference type="GO" id="GO:0003723">
    <property type="term" value="F:RNA binding"/>
    <property type="evidence" value="ECO:0007669"/>
    <property type="project" value="UniProtKB-KW"/>
</dbReference>
<dbReference type="OMA" id="GQVMRNN"/>
<feature type="domain" description="PIN" evidence="17">
    <location>
        <begin position="66"/>
        <end position="180"/>
    </location>
</feature>
<dbReference type="KEGG" id="ddi:DDB_G0293614"/>
<keyword evidence="8" id="KW-0255">Endonuclease</keyword>
<dbReference type="FunFam" id="2.40.50.140:FF:000894">
    <property type="match status" value="1"/>
</dbReference>
<dbReference type="Pfam" id="PF17215">
    <property type="entry name" value="Rrp44_S1"/>
    <property type="match status" value="1"/>
</dbReference>
<keyword evidence="5" id="KW-0963">Cytoplasm</keyword>
<dbReference type="dictyBase" id="DDB_G0293614"/>
<feature type="compositionally biased region" description="Basic and acidic residues" evidence="16">
    <location>
        <begin position="209"/>
        <end position="231"/>
    </location>
</feature>
<dbReference type="Reactome" id="R-DDI-450385">
    <property type="pathway name" value="Butyrate Response Factor 1 (BRF1) binds and destabilizes mRNA"/>
</dbReference>
<comment type="caution">
    <text evidence="19">The sequence shown here is derived from an EMBL/GenBank/DDBJ whole genome shotgun (WGS) entry which is preliminary data.</text>
</comment>
<evidence type="ECO:0000256" key="2">
    <source>
        <dbReference type="ARBA" id="ARBA00004496"/>
    </source>
</evidence>
<dbReference type="Gene3D" id="2.40.50.690">
    <property type="match status" value="1"/>
</dbReference>
<dbReference type="FunCoup" id="Q54BH9">
    <property type="interactions" value="928"/>
</dbReference>
<dbReference type="GO" id="GO:0005730">
    <property type="term" value="C:nucleolus"/>
    <property type="evidence" value="ECO:0007669"/>
    <property type="project" value="UniProtKB-SubCell"/>
</dbReference>
<dbReference type="GO" id="GO:0004519">
    <property type="term" value="F:endonuclease activity"/>
    <property type="evidence" value="ECO:0000318"/>
    <property type="project" value="GO_Central"/>
</dbReference>
<dbReference type="Pfam" id="PF00773">
    <property type="entry name" value="RNB"/>
    <property type="match status" value="1"/>
</dbReference>
<evidence type="ECO:0000256" key="8">
    <source>
        <dbReference type="ARBA" id="ARBA00022759"/>
    </source>
</evidence>
<feature type="compositionally biased region" description="Low complexity" evidence="16">
    <location>
        <begin position="966"/>
        <end position="982"/>
    </location>
</feature>
<dbReference type="InterPro" id="IPR050180">
    <property type="entry name" value="RNR_Ribonuclease"/>
</dbReference>
<comment type="subcellular location">
    <subcellularLocation>
        <location evidence="2">Cytoplasm</location>
    </subcellularLocation>
    <subcellularLocation>
        <location evidence="3">Nucleus</location>
        <location evidence="3">Nucleolus</location>
    </subcellularLocation>
</comment>
<protein>
    <recommendedName>
        <fullName evidence="14">Ribosomal RNA-processing protein 44</fullName>
    </recommendedName>
</protein>
<dbReference type="eggNOG" id="KOG2102">
    <property type="taxonomic scope" value="Eukaryota"/>
</dbReference>
<feature type="region of interest" description="Disordered" evidence="16">
    <location>
        <begin position="966"/>
        <end position="1006"/>
    </location>
</feature>
<dbReference type="Pfam" id="PF13638">
    <property type="entry name" value="PIN_4"/>
    <property type="match status" value="1"/>
</dbReference>
<dbReference type="GO" id="GO:0071034">
    <property type="term" value="P:CUT catabolic process"/>
    <property type="evidence" value="ECO:0007669"/>
    <property type="project" value="UniProtKB-ARBA"/>
</dbReference>
<dbReference type="CDD" id="cd09862">
    <property type="entry name" value="PIN_Rrp44-like"/>
    <property type="match status" value="1"/>
</dbReference>
<keyword evidence="20" id="KW-1185">Reference proteome</keyword>
<evidence type="ECO:0000256" key="4">
    <source>
        <dbReference type="ARBA" id="ARBA00005785"/>
    </source>
</evidence>
<dbReference type="Gene3D" id="3.40.50.1010">
    <property type="entry name" value="5'-nuclease"/>
    <property type="match status" value="1"/>
</dbReference>
<dbReference type="Pfam" id="PF17216">
    <property type="entry name" value="Rrp44_CSD1"/>
    <property type="match status" value="1"/>
</dbReference>
<dbReference type="InterPro" id="IPR002716">
    <property type="entry name" value="PIN_dom"/>
</dbReference>
<dbReference type="VEuPathDB" id="AmoebaDB:DDB_G0293614"/>
<feature type="domain" description="RNB" evidence="18">
    <location>
        <begin position="470"/>
        <end position="803"/>
    </location>
</feature>
<comment type="cofactor">
    <cofactor evidence="1">
        <name>Mg(2+)</name>
        <dbReference type="ChEBI" id="CHEBI:18420"/>
    </cofactor>
</comment>
<evidence type="ECO:0000256" key="6">
    <source>
        <dbReference type="ARBA" id="ARBA00022552"/>
    </source>
</evidence>
<evidence type="ECO:0000256" key="15">
    <source>
        <dbReference type="RuleBase" id="RU003901"/>
    </source>
</evidence>
<evidence type="ECO:0000259" key="18">
    <source>
        <dbReference type="SMART" id="SM00955"/>
    </source>
</evidence>
<dbReference type="GO" id="GO:0000177">
    <property type="term" value="C:cytoplasmic exosome (RNase complex)"/>
    <property type="evidence" value="ECO:0000318"/>
    <property type="project" value="GO_Central"/>
</dbReference>